<accession>A0A1Z5JJU1</accession>
<keyword evidence="3 7" id="KW-0812">Transmembrane</keyword>
<feature type="compositionally biased region" description="Basic and acidic residues" evidence="6">
    <location>
        <begin position="11"/>
        <end position="20"/>
    </location>
</feature>
<dbReference type="Gene3D" id="1.20.1510.10">
    <property type="entry name" value="Cation efflux protein transmembrane domain"/>
    <property type="match status" value="1"/>
</dbReference>
<feature type="transmembrane region" description="Helical" evidence="7">
    <location>
        <begin position="304"/>
        <end position="321"/>
    </location>
</feature>
<feature type="compositionally biased region" description="Polar residues" evidence="6">
    <location>
        <begin position="68"/>
        <end position="77"/>
    </location>
</feature>
<name>A0A1Z5JJU1_FISSO</name>
<dbReference type="Pfam" id="PF01545">
    <property type="entry name" value="Cation_efflux"/>
    <property type="match status" value="1"/>
</dbReference>
<feature type="transmembrane region" description="Helical" evidence="7">
    <location>
        <begin position="221"/>
        <end position="240"/>
    </location>
</feature>
<sequence>MRVLELPKTSNDQKRKEKNAYAYFRRNEIRFLSSGGNASDQNDTTGAQPRQVSAHYPPLDDLDKATQDSKQSSATPLSQAHLKRLQYVLSVDDDKGLYKRIRETQLQKLEQSRQKTAENVNRALMGNVVICLAKLGAWVSSGSSSMLSEFIHSVVDCGNQALLLVGLRSAQLSADRKHPYGYGKSVYFWALVSALGTFFLGAGVSMTHAVGQLMHPSLQEITWQVWGVLIFSFTVDGYVLRETIKDIYESKPDSVSIWRHISNLRDPSVLAVLLEDGAACLGIVLAIGGISASHITGNPIYDSVAGVAISALLGGIGLALVRMNHRFLLGQAVDKEILEDIEKMLLTRRSIDNIGSVQSQWISSDTFSYKAEVDFDGTYLAAKLMPIVSCPPLFDLFFVG</sequence>
<protein>
    <submittedName>
        <fullName evidence="9">Solute carrier family 30 (Zinc transporter), member 9</fullName>
    </submittedName>
</protein>
<dbReference type="Proteomes" id="UP000198406">
    <property type="component" value="Unassembled WGS sequence"/>
</dbReference>
<dbReference type="InterPro" id="IPR058533">
    <property type="entry name" value="Cation_efflux_TM"/>
</dbReference>
<comment type="caution">
    <text evidence="9">The sequence shown here is derived from an EMBL/GenBank/DDBJ whole genome shotgun (WGS) entry which is preliminary data.</text>
</comment>
<feature type="region of interest" description="Disordered" evidence="6">
    <location>
        <begin position="33"/>
        <end position="77"/>
    </location>
</feature>
<dbReference type="InterPro" id="IPR002524">
    <property type="entry name" value="Cation_efflux"/>
</dbReference>
<keyword evidence="5 7" id="KW-0472">Membrane</keyword>
<dbReference type="PANTHER" id="PTHR13414">
    <property type="entry name" value="HUEL-CATION TRANSPORTER"/>
    <property type="match status" value="1"/>
</dbReference>
<dbReference type="GO" id="GO:0008324">
    <property type="term" value="F:monoatomic cation transmembrane transporter activity"/>
    <property type="evidence" value="ECO:0007669"/>
    <property type="project" value="InterPro"/>
</dbReference>
<feature type="region of interest" description="Disordered" evidence="6">
    <location>
        <begin position="1"/>
        <end position="20"/>
    </location>
</feature>
<keyword evidence="2" id="KW-0813">Transport</keyword>
<evidence type="ECO:0000256" key="3">
    <source>
        <dbReference type="ARBA" id="ARBA00022692"/>
    </source>
</evidence>
<feature type="domain" description="Cation efflux protein transmembrane" evidence="8">
    <location>
        <begin position="123"/>
        <end position="328"/>
    </location>
</feature>
<evidence type="ECO:0000256" key="1">
    <source>
        <dbReference type="ARBA" id="ARBA00004141"/>
    </source>
</evidence>
<dbReference type="PANTHER" id="PTHR13414:SF9">
    <property type="entry name" value="PROTON-COUPLED ZINC ANTIPORTER SLC30A9, MITOCHONDRIAL"/>
    <property type="match status" value="1"/>
</dbReference>
<proteinExistence type="predicted"/>
<dbReference type="InterPro" id="IPR040177">
    <property type="entry name" value="SLC30A9"/>
</dbReference>
<dbReference type="SUPFAM" id="SSF161111">
    <property type="entry name" value="Cation efflux protein transmembrane domain-like"/>
    <property type="match status" value="1"/>
</dbReference>
<dbReference type="GO" id="GO:0006882">
    <property type="term" value="P:intracellular zinc ion homeostasis"/>
    <property type="evidence" value="ECO:0007669"/>
    <property type="project" value="TreeGrafter"/>
</dbReference>
<dbReference type="GO" id="GO:0006829">
    <property type="term" value="P:zinc ion transport"/>
    <property type="evidence" value="ECO:0007669"/>
    <property type="project" value="InterPro"/>
</dbReference>
<evidence type="ECO:0000256" key="7">
    <source>
        <dbReference type="SAM" id="Phobius"/>
    </source>
</evidence>
<feature type="compositionally biased region" description="Polar residues" evidence="6">
    <location>
        <begin position="34"/>
        <end position="51"/>
    </location>
</feature>
<dbReference type="AlphaFoldDB" id="A0A1Z5JJU1"/>
<keyword evidence="10" id="KW-1185">Reference proteome</keyword>
<comment type="subcellular location">
    <subcellularLocation>
        <location evidence="1">Membrane</location>
        <topology evidence="1">Multi-pass membrane protein</topology>
    </subcellularLocation>
</comment>
<evidence type="ECO:0000259" key="8">
    <source>
        <dbReference type="Pfam" id="PF01545"/>
    </source>
</evidence>
<dbReference type="InParanoid" id="A0A1Z5JJU1"/>
<evidence type="ECO:0000256" key="2">
    <source>
        <dbReference type="ARBA" id="ARBA00022448"/>
    </source>
</evidence>
<evidence type="ECO:0000313" key="10">
    <source>
        <dbReference type="Proteomes" id="UP000198406"/>
    </source>
</evidence>
<evidence type="ECO:0000256" key="6">
    <source>
        <dbReference type="SAM" id="MobiDB-lite"/>
    </source>
</evidence>
<keyword evidence="4 7" id="KW-1133">Transmembrane helix</keyword>
<gene>
    <name evidence="9" type="ORF">FisN_1Hh454</name>
</gene>
<organism evidence="9 10">
    <name type="scientific">Fistulifera solaris</name>
    <name type="common">Oleaginous diatom</name>
    <dbReference type="NCBI Taxonomy" id="1519565"/>
    <lineage>
        <taxon>Eukaryota</taxon>
        <taxon>Sar</taxon>
        <taxon>Stramenopiles</taxon>
        <taxon>Ochrophyta</taxon>
        <taxon>Bacillariophyta</taxon>
        <taxon>Bacillariophyceae</taxon>
        <taxon>Bacillariophycidae</taxon>
        <taxon>Naviculales</taxon>
        <taxon>Naviculaceae</taxon>
        <taxon>Fistulifera</taxon>
    </lineage>
</organism>
<dbReference type="InterPro" id="IPR027469">
    <property type="entry name" value="Cation_efflux_TMD_sf"/>
</dbReference>
<evidence type="ECO:0000256" key="5">
    <source>
        <dbReference type="ARBA" id="ARBA00023136"/>
    </source>
</evidence>
<feature type="transmembrane region" description="Helical" evidence="7">
    <location>
        <begin position="186"/>
        <end position="209"/>
    </location>
</feature>
<evidence type="ECO:0000313" key="9">
    <source>
        <dbReference type="EMBL" id="GAX14259.1"/>
    </source>
</evidence>
<reference evidence="9 10" key="1">
    <citation type="journal article" date="2015" name="Plant Cell">
        <title>Oil accumulation by the oleaginous diatom Fistulifera solaris as revealed by the genome and transcriptome.</title>
        <authorList>
            <person name="Tanaka T."/>
            <person name="Maeda Y."/>
            <person name="Veluchamy A."/>
            <person name="Tanaka M."/>
            <person name="Abida H."/>
            <person name="Marechal E."/>
            <person name="Bowler C."/>
            <person name="Muto M."/>
            <person name="Sunaga Y."/>
            <person name="Tanaka M."/>
            <person name="Yoshino T."/>
            <person name="Taniguchi T."/>
            <person name="Fukuda Y."/>
            <person name="Nemoto M."/>
            <person name="Matsumoto M."/>
            <person name="Wong P.S."/>
            <person name="Aburatani S."/>
            <person name="Fujibuchi W."/>
        </authorList>
    </citation>
    <scope>NUCLEOTIDE SEQUENCE [LARGE SCALE GENOMIC DNA]</scope>
    <source>
        <strain evidence="9 10">JPCC DA0580</strain>
    </source>
</reference>
<dbReference type="GO" id="GO:0016020">
    <property type="term" value="C:membrane"/>
    <property type="evidence" value="ECO:0007669"/>
    <property type="project" value="UniProtKB-SubCell"/>
</dbReference>
<dbReference type="NCBIfam" id="TIGR01297">
    <property type="entry name" value="CDF"/>
    <property type="match status" value="1"/>
</dbReference>
<feature type="transmembrane region" description="Helical" evidence="7">
    <location>
        <begin position="269"/>
        <end position="292"/>
    </location>
</feature>
<dbReference type="OrthoDB" id="407410at2759"/>
<dbReference type="EMBL" id="BDSP01000078">
    <property type="protein sequence ID" value="GAX14259.1"/>
    <property type="molecule type" value="Genomic_DNA"/>
</dbReference>
<evidence type="ECO:0000256" key="4">
    <source>
        <dbReference type="ARBA" id="ARBA00022989"/>
    </source>
</evidence>
<dbReference type="GO" id="GO:0005783">
    <property type="term" value="C:endoplasmic reticulum"/>
    <property type="evidence" value="ECO:0007669"/>
    <property type="project" value="TreeGrafter"/>
</dbReference>